<dbReference type="RefSeq" id="WP_344721588.1">
    <property type="nucleotide sequence ID" value="NZ_BAAAUS010000008.1"/>
</dbReference>
<evidence type="ECO:0000313" key="3">
    <source>
        <dbReference type="EMBL" id="MFD1522824.1"/>
    </source>
</evidence>
<keyword evidence="2" id="KW-0408">Iron</keyword>
<dbReference type="PANTHER" id="PTHR46696">
    <property type="entry name" value="P450, PUTATIVE (EUROFUNG)-RELATED"/>
    <property type="match status" value="1"/>
</dbReference>
<comment type="caution">
    <text evidence="3">The sequence shown here is derived from an EMBL/GenBank/DDBJ whole genome shotgun (WGS) entry which is preliminary data.</text>
</comment>
<evidence type="ECO:0000256" key="2">
    <source>
        <dbReference type="RuleBase" id="RU000461"/>
    </source>
</evidence>
<proteinExistence type="inferred from homology"/>
<reference evidence="4" key="1">
    <citation type="journal article" date="2019" name="Int. J. Syst. Evol. Microbiol.">
        <title>The Global Catalogue of Microorganisms (GCM) 10K type strain sequencing project: providing services to taxonomists for standard genome sequencing and annotation.</title>
        <authorList>
            <consortium name="The Broad Institute Genomics Platform"/>
            <consortium name="The Broad Institute Genome Sequencing Center for Infectious Disease"/>
            <person name="Wu L."/>
            <person name="Ma J."/>
        </authorList>
    </citation>
    <scope>NUCLEOTIDE SEQUENCE [LARGE SCALE GENOMIC DNA]</scope>
    <source>
        <strain evidence="4">CCM 7043</strain>
    </source>
</reference>
<dbReference type="PANTHER" id="PTHR46696:SF1">
    <property type="entry name" value="CYTOCHROME P450 YJIB-RELATED"/>
    <property type="match status" value="1"/>
</dbReference>
<dbReference type="InterPro" id="IPR002397">
    <property type="entry name" value="Cyt_P450_B"/>
</dbReference>
<keyword evidence="2" id="KW-0349">Heme</keyword>
<evidence type="ECO:0000313" key="4">
    <source>
        <dbReference type="Proteomes" id="UP001597114"/>
    </source>
</evidence>
<keyword evidence="2" id="KW-0503">Monooxygenase</keyword>
<keyword evidence="2" id="KW-0479">Metal-binding</keyword>
<dbReference type="EMBL" id="JBHUCO010000049">
    <property type="protein sequence ID" value="MFD1522824.1"/>
    <property type="molecule type" value="Genomic_DNA"/>
</dbReference>
<gene>
    <name evidence="3" type="ORF">ACFSJD_35405</name>
</gene>
<sequence>MTIPTVSPALPYLDIMDPAFHPDGAEVRAARAAHWCARTPMGFAVLRYDKLTALLADRRLRQGTFRILSAQGLTEGPLVEWLNSTILSVEGDDHTRLRRLVSRAFTPRAVSELRPRMSEIANELVDRFPGDGPVDFMEAFADPYPARVICELLGVPREQHDAFRGWANDLGLAFSFTAAANVERIEAALEGLHAATDALLAQRRARPTDDLLSALIAAEADGSRLSTEELRTMVTALLFAGQDTTRHQLGNAIATFLCHPDQWTLLARQPELAAQAVEEVVRVVPTVPLTSRIATEDLEIDGVAIPADSHLALFLATGNTDQAAFGTDADRFDITASRQQQLTFGGGIHYCLGAYLARIEMVEALPLLARRLGPIEPDGDPTWRPAMGIAGPVTLPIRFRREAP</sequence>
<protein>
    <submittedName>
        <fullName evidence="3">Cytochrome P450</fullName>
    </submittedName>
</protein>
<keyword evidence="4" id="KW-1185">Reference proteome</keyword>
<dbReference type="PROSITE" id="PS00086">
    <property type="entry name" value="CYTOCHROME_P450"/>
    <property type="match status" value="1"/>
</dbReference>
<keyword evidence="2" id="KW-0560">Oxidoreductase</keyword>
<name>A0ABW4F926_9PSEU</name>
<organism evidence="3 4">
    <name type="scientific">Pseudonocardia yunnanensis</name>
    <dbReference type="NCBI Taxonomy" id="58107"/>
    <lineage>
        <taxon>Bacteria</taxon>
        <taxon>Bacillati</taxon>
        <taxon>Actinomycetota</taxon>
        <taxon>Actinomycetes</taxon>
        <taxon>Pseudonocardiales</taxon>
        <taxon>Pseudonocardiaceae</taxon>
        <taxon>Pseudonocardia</taxon>
    </lineage>
</organism>
<comment type="similarity">
    <text evidence="1 2">Belongs to the cytochrome P450 family.</text>
</comment>
<dbReference type="PRINTS" id="PR00359">
    <property type="entry name" value="BP450"/>
</dbReference>
<accession>A0ABW4F926</accession>
<dbReference type="InterPro" id="IPR036396">
    <property type="entry name" value="Cyt_P450_sf"/>
</dbReference>
<evidence type="ECO:0000256" key="1">
    <source>
        <dbReference type="ARBA" id="ARBA00010617"/>
    </source>
</evidence>
<dbReference type="Proteomes" id="UP001597114">
    <property type="component" value="Unassembled WGS sequence"/>
</dbReference>
<dbReference type="Pfam" id="PF00067">
    <property type="entry name" value="p450"/>
    <property type="match status" value="2"/>
</dbReference>
<dbReference type="Gene3D" id="1.10.630.10">
    <property type="entry name" value="Cytochrome P450"/>
    <property type="match status" value="1"/>
</dbReference>
<dbReference type="SUPFAM" id="SSF48264">
    <property type="entry name" value="Cytochrome P450"/>
    <property type="match status" value="1"/>
</dbReference>
<dbReference type="InterPro" id="IPR017972">
    <property type="entry name" value="Cyt_P450_CS"/>
</dbReference>
<dbReference type="InterPro" id="IPR001128">
    <property type="entry name" value="Cyt_P450"/>
</dbReference>